<feature type="domain" description="Xaa-Pro dipeptidyl-peptidase C-terminal" evidence="2">
    <location>
        <begin position="128"/>
        <end position="376"/>
    </location>
</feature>
<reference evidence="3 4" key="1">
    <citation type="submission" date="2016-11" db="EMBL/GenBank/DDBJ databases">
        <authorList>
            <person name="Jaros S."/>
            <person name="Januszkiewicz K."/>
            <person name="Wedrychowicz H."/>
        </authorList>
    </citation>
    <scope>NUCLEOTIDE SEQUENCE [LARGE SCALE GENOMIC DNA]</scope>
    <source>
        <strain evidence="3 4">DSM 43832</strain>
    </source>
</reference>
<evidence type="ECO:0000313" key="4">
    <source>
        <dbReference type="Proteomes" id="UP000184363"/>
    </source>
</evidence>
<dbReference type="Gene3D" id="3.40.50.1820">
    <property type="entry name" value="alpha/beta hydrolase"/>
    <property type="match status" value="1"/>
</dbReference>
<accession>A0A1M6WRK7</accession>
<evidence type="ECO:0000256" key="1">
    <source>
        <dbReference type="ARBA" id="ARBA00022801"/>
    </source>
</evidence>
<dbReference type="GO" id="GO:0008239">
    <property type="term" value="F:dipeptidyl-peptidase activity"/>
    <property type="evidence" value="ECO:0007669"/>
    <property type="project" value="InterPro"/>
</dbReference>
<dbReference type="EMBL" id="FRAP01000015">
    <property type="protein sequence ID" value="SHK96363.1"/>
    <property type="molecule type" value="Genomic_DNA"/>
</dbReference>
<dbReference type="InterPro" id="IPR013736">
    <property type="entry name" value="Xaa-Pro_dipept_C"/>
</dbReference>
<keyword evidence="1 3" id="KW-0378">Hydrolase</keyword>
<dbReference type="InterPro" id="IPR005674">
    <property type="entry name" value="CocE/Ser_esterase"/>
</dbReference>
<evidence type="ECO:0000259" key="2">
    <source>
        <dbReference type="SMART" id="SM00939"/>
    </source>
</evidence>
<dbReference type="AlphaFoldDB" id="A0A1M6WRK7"/>
<protein>
    <submittedName>
        <fullName evidence="3">Putative hydrolase, CocE/NonD family</fullName>
    </submittedName>
</protein>
<dbReference type="SUPFAM" id="SSF49785">
    <property type="entry name" value="Galactose-binding domain-like"/>
    <property type="match status" value="1"/>
</dbReference>
<keyword evidence="4" id="KW-1185">Reference proteome</keyword>
<dbReference type="SMART" id="SM00939">
    <property type="entry name" value="PepX_C"/>
    <property type="match status" value="1"/>
</dbReference>
<gene>
    <name evidence="3" type="ORF">SAMN05443637_11565</name>
</gene>
<dbReference type="Pfam" id="PF08530">
    <property type="entry name" value="PepX_C"/>
    <property type="match status" value="1"/>
</dbReference>
<sequence length="382" mass="41319">MPFVSPTNIYAEWVYPGGVPSTMGEWWQTLPVVSDTDRVSTLRSFQENSSYNEFWEQIAITEELAQVDVPVLHIGGYFDIFKEGGFDALRQRPDKTWLITGPWTHWDFLAVPGEDAPAAVDLSYGVILQWLDHWLLGDQRASVPPSRVISFENTSTAGEGTWGAHDTWPVAGVSTTRLFPAADGGVSATAPASGECSYSVNPYDGPSVGQTGTMPHAADQDQAANEGVDNARGNGRCRWPDGGREDGVCGRTTFTLPAFDTDTSIAGPVTLHLTASITAADTHFVSKLETVLPDGRVLPIETGYLRAQLRTSLSRPEEIEPGKPIPYTIPLGNMHWKFKAGERLRVTLSGGDFPKIKPTAPAGIVTIHHGTGTYLDVPVVGS</sequence>
<proteinExistence type="predicted"/>
<name>A0A1M6WRK7_PSETH</name>
<organism evidence="3 4">
    <name type="scientific">Pseudonocardia thermophila</name>
    <dbReference type="NCBI Taxonomy" id="1848"/>
    <lineage>
        <taxon>Bacteria</taxon>
        <taxon>Bacillati</taxon>
        <taxon>Actinomycetota</taxon>
        <taxon>Actinomycetes</taxon>
        <taxon>Pseudonocardiales</taxon>
        <taxon>Pseudonocardiaceae</taxon>
        <taxon>Pseudonocardia</taxon>
    </lineage>
</organism>
<evidence type="ECO:0000313" key="3">
    <source>
        <dbReference type="EMBL" id="SHK96363.1"/>
    </source>
</evidence>
<dbReference type="InterPro" id="IPR000383">
    <property type="entry name" value="Xaa-Pro-like_dom"/>
</dbReference>
<dbReference type="Gene3D" id="2.60.120.260">
    <property type="entry name" value="Galactose-binding domain-like"/>
    <property type="match status" value="1"/>
</dbReference>
<dbReference type="InterPro" id="IPR029058">
    <property type="entry name" value="AB_hydrolase_fold"/>
</dbReference>
<dbReference type="Pfam" id="PF02129">
    <property type="entry name" value="Peptidase_S15"/>
    <property type="match status" value="1"/>
</dbReference>
<dbReference type="NCBIfam" id="TIGR00976">
    <property type="entry name" value="CocE_NonD"/>
    <property type="match status" value="1"/>
</dbReference>
<dbReference type="InterPro" id="IPR008979">
    <property type="entry name" value="Galactose-bd-like_sf"/>
</dbReference>
<dbReference type="SUPFAM" id="SSF53474">
    <property type="entry name" value="alpha/beta-Hydrolases"/>
    <property type="match status" value="1"/>
</dbReference>
<dbReference type="Proteomes" id="UP000184363">
    <property type="component" value="Unassembled WGS sequence"/>
</dbReference>